<dbReference type="Proteomes" id="UP001174909">
    <property type="component" value="Unassembled WGS sequence"/>
</dbReference>
<evidence type="ECO:0000259" key="10">
    <source>
        <dbReference type="PROSITE" id="PS51192"/>
    </source>
</evidence>
<dbReference type="SUPFAM" id="SSF81886">
    <property type="entry name" value="Helical scaffold and wing domains of SecA"/>
    <property type="match status" value="1"/>
</dbReference>
<feature type="domain" description="Helicase ATP-binding" evidence="10">
    <location>
        <begin position="199"/>
        <end position="411"/>
    </location>
</feature>
<reference evidence="12" key="1">
    <citation type="submission" date="2023-03" db="EMBL/GenBank/DDBJ databases">
        <authorList>
            <person name="Steffen K."/>
            <person name="Cardenas P."/>
        </authorList>
    </citation>
    <scope>NUCLEOTIDE SEQUENCE</scope>
</reference>
<dbReference type="Pfam" id="PF07516">
    <property type="entry name" value="SecA_SW"/>
    <property type="match status" value="1"/>
</dbReference>
<evidence type="ECO:0000259" key="11">
    <source>
        <dbReference type="PROSITE" id="PS51196"/>
    </source>
</evidence>
<comment type="caution">
    <text evidence="12">The sequence shown here is derived from an EMBL/GenBank/DDBJ whole genome shotgun (WGS) entry which is preliminary data.</text>
</comment>
<dbReference type="Gene3D" id="1.10.3060.10">
    <property type="entry name" value="Helical scaffold and wing domains of SecA"/>
    <property type="match status" value="1"/>
</dbReference>
<dbReference type="GO" id="GO:0005829">
    <property type="term" value="C:cytosol"/>
    <property type="evidence" value="ECO:0007669"/>
    <property type="project" value="TreeGrafter"/>
</dbReference>
<evidence type="ECO:0000256" key="9">
    <source>
        <dbReference type="ARBA" id="ARBA00023136"/>
    </source>
</evidence>
<proteinExistence type="inferred from homology"/>
<evidence type="ECO:0000256" key="4">
    <source>
        <dbReference type="ARBA" id="ARBA00022741"/>
    </source>
</evidence>
<keyword evidence="5" id="KW-0067">ATP-binding</keyword>
<dbReference type="PANTHER" id="PTHR30612">
    <property type="entry name" value="SECA INNER MEMBRANE COMPONENT OF SEC PROTEIN SECRETION SYSTEM"/>
    <property type="match status" value="1"/>
</dbReference>
<evidence type="ECO:0000256" key="2">
    <source>
        <dbReference type="ARBA" id="ARBA00007650"/>
    </source>
</evidence>
<evidence type="ECO:0000256" key="1">
    <source>
        <dbReference type="ARBA" id="ARBA00004170"/>
    </source>
</evidence>
<dbReference type="Pfam" id="PF01043">
    <property type="entry name" value="SecA_PP_bind"/>
    <property type="match status" value="1"/>
</dbReference>
<dbReference type="AlphaFoldDB" id="A0AA35XAQ5"/>
<dbReference type="HAMAP" id="MF_01382">
    <property type="entry name" value="SecA"/>
    <property type="match status" value="1"/>
</dbReference>
<feature type="domain" description="SecA family profile" evidence="11">
    <location>
        <begin position="34"/>
        <end position="850"/>
    </location>
</feature>
<dbReference type="InterPro" id="IPR036670">
    <property type="entry name" value="SecA_X-link_sf"/>
</dbReference>
<dbReference type="Pfam" id="PF21090">
    <property type="entry name" value="P-loop_SecA"/>
    <property type="match status" value="1"/>
</dbReference>
<keyword evidence="6" id="KW-0653">Protein transport</keyword>
<keyword evidence="4" id="KW-0547">Nucleotide-binding</keyword>
<evidence type="ECO:0000256" key="6">
    <source>
        <dbReference type="ARBA" id="ARBA00022927"/>
    </source>
</evidence>
<evidence type="ECO:0000256" key="7">
    <source>
        <dbReference type="ARBA" id="ARBA00022967"/>
    </source>
</evidence>
<dbReference type="InterPro" id="IPR014001">
    <property type="entry name" value="Helicase_ATP-bd"/>
</dbReference>
<dbReference type="InterPro" id="IPR044722">
    <property type="entry name" value="SecA_SF2_C"/>
</dbReference>
<dbReference type="Gene3D" id="3.40.50.300">
    <property type="entry name" value="P-loop containing nucleotide triphosphate hydrolases"/>
    <property type="match status" value="3"/>
</dbReference>
<keyword evidence="13" id="KW-1185">Reference proteome</keyword>
<dbReference type="InterPro" id="IPR000185">
    <property type="entry name" value="SecA"/>
</dbReference>
<dbReference type="Gene3D" id="3.90.1440.10">
    <property type="entry name" value="SecA, preprotein cross-linking domain"/>
    <property type="match status" value="1"/>
</dbReference>
<dbReference type="PROSITE" id="PS51192">
    <property type="entry name" value="HELICASE_ATP_BIND_1"/>
    <property type="match status" value="1"/>
</dbReference>
<keyword evidence="7" id="KW-1278">Translocase</keyword>
<dbReference type="InterPro" id="IPR036266">
    <property type="entry name" value="SecA_Wing/Scaffold_sf"/>
</dbReference>
<dbReference type="GO" id="GO:0005886">
    <property type="term" value="C:plasma membrane"/>
    <property type="evidence" value="ECO:0007669"/>
    <property type="project" value="TreeGrafter"/>
</dbReference>
<comment type="subcellular location">
    <subcellularLocation>
        <location evidence="1">Membrane</location>
        <topology evidence="1">Peripheral membrane protein</topology>
    </subcellularLocation>
</comment>
<dbReference type="InterPro" id="IPR011116">
    <property type="entry name" value="SecA_Wing/Scaffold"/>
</dbReference>
<comment type="similarity">
    <text evidence="2">Belongs to the SecA family.</text>
</comment>
<sequence>MASINPKSIGIFESVATNRWSAGLEKVARTLIDGAAKVGHAWPALEEQRKQEVVQEIRRARGTLQVQYLSDSRLKSTLQSIKTEVKTSPGRPKAVDYVPSVFAIVDECIRRRLGAWRLFDDPPRQAIFGDCFKVANGETGASKLDAEEIAIVQAIKLAQSVSPGRYGLDLQFPASFYRAVEVKDAESDYRYRPTDEQLLAGVRLLEGKVVEMQAGEGKTVAIAFSAVMYAVLGRSVHILTANDYLAERDCRLLAEVYHALGFSVEAILDPMDDFERKAAYKCDIVYGTLRQFGFDYLRDNLARGKQEVIQPLLQVAIVDEVDQALIDEADTPLIIAGVPLGKSQPLHRVNRAVAGMVARQEDLAGEYLTTLRDTDPSHASYATLICLGLLASPRNEQLRRLALINPRTYRRGMEDLYPNGNDSPDESITGDLYYIVDPQEGLVTLTEKGMAFLEGQLGDFNVAASRNEVNASLEGQLSRRAMRRLDLANQVYQSLRAHLILEQDVDYVVADGSVFLLDKYTGRLKPDNSYQDGLQPALQAKEGVAVEPDHESLAQISVQGFVTRYQSLAGITGTASNASEEFWRWYSLKVVSVPTTHPSKRSDLPTRIFLAEEDRTAAIVAEVVSCNLLGRPVLAGVQTVEQSWKLSQVLQSAGIPHKVLNAVNSFEEAEIVRDAGNYGAVTVATNMAGRGTDVVLATDLDRDVLRQSVSLVRNRLAGDCPHVRIRCNSRTEAQLLRETLLAQPGLRVGDESKQGCYSLLVSLENAPSNPDKDIGSIPTLDFGLGLHVVSSEFNQFPRVALQLKGRSGRQGNFGSSRALLSWDDKSLLSLGRRGPNLARCRRVDDGSRTYFEGNEVERFIRNRQIEAETEAAHRRSVLGDYSAVVDEHCAAYYEMRRQLLNKVNPAENLPLSVADTARHLVESHFPRMDLINYANQFTNLAEDARHMFEIDLSSLRGVALDEVPHKLAEHLLESLEVRRAHIGKERFNELARQLLLECGDEAWLQHRKILRRSVFSSVAASIGHKSAVADYIIHAAEQWERFQETVSDLFISRTLTFPLPAIAPASEDIGEDPQLSREIGQLVA</sequence>
<evidence type="ECO:0000256" key="3">
    <source>
        <dbReference type="ARBA" id="ARBA00022448"/>
    </source>
</evidence>
<dbReference type="PANTHER" id="PTHR30612:SF0">
    <property type="entry name" value="CHLOROPLAST PROTEIN-TRANSPORTING ATPASE"/>
    <property type="match status" value="1"/>
</dbReference>
<dbReference type="PRINTS" id="PR00906">
    <property type="entry name" value="SECA"/>
</dbReference>
<dbReference type="GO" id="GO:0017038">
    <property type="term" value="P:protein import"/>
    <property type="evidence" value="ECO:0007669"/>
    <property type="project" value="InterPro"/>
</dbReference>
<dbReference type="InterPro" id="IPR014018">
    <property type="entry name" value="SecA_motor_DEAD"/>
</dbReference>
<evidence type="ECO:0000256" key="8">
    <source>
        <dbReference type="ARBA" id="ARBA00023010"/>
    </source>
</evidence>
<dbReference type="PROSITE" id="PS51196">
    <property type="entry name" value="SECA_MOTOR_DEAD"/>
    <property type="match status" value="1"/>
</dbReference>
<evidence type="ECO:0000256" key="5">
    <source>
        <dbReference type="ARBA" id="ARBA00022840"/>
    </source>
</evidence>
<gene>
    <name evidence="12" type="ORF">GBAR_LOCUS24390</name>
</gene>
<keyword evidence="3" id="KW-0813">Transport</keyword>
<dbReference type="GO" id="GO:0005524">
    <property type="term" value="F:ATP binding"/>
    <property type="evidence" value="ECO:0007669"/>
    <property type="project" value="UniProtKB-KW"/>
</dbReference>
<dbReference type="SUPFAM" id="SSF52540">
    <property type="entry name" value="P-loop containing nucleoside triphosphate hydrolases"/>
    <property type="match status" value="2"/>
</dbReference>
<evidence type="ECO:0000313" key="12">
    <source>
        <dbReference type="EMBL" id="CAI8043917.1"/>
    </source>
</evidence>
<dbReference type="InterPro" id="IPR011130">
    <property type="entry name" value="SecA_preprotein_X-link_dom"/>
</dbReference>
<dbReference type="GO" id="GO:0006605">
    <property type="term" value="P:protein targeting"/>
    <property type="evidence" value="ECO:0007669"/>
    <property type="project" value="InterPro"/>
</dbReference>
<dbReference type="EMBL" id="CASHTH010003368">
    <property type="protein sequence ID" value="CAI8043917.1"/>
    <property type="molecule type" value="Genomic_DNA"/>
</dbReference>
<dbReference type="SMART" id="SM00958">
    <property type="entry name" value="SecA_PP_bind"/>
    <property type="match status" value="1"/>
</dbReference>
<dbReference type="GO" id="GO:0006886">
    <property type="term" value="P:intracellular protein transport"/>
    <property type="evidence" value="ECO:0007669"/>
    <property type="project" value="InterPro"/>
</dbReference>
<keyword evidence="9" id="KW-0472">Membrane</keyword>
<dbReference type="InterPro" id="IPR027417">
    <property type="entry name" value="P-loop_NTPase"/>
</dbReference>
<keyword evidence="8" id="KW-0811">Translocation</keyword>
<name>A0AA35XAQ5_GEOBA</name>
<dbReference type="SUPFAM" id="SSF81767">
    <property type="entry name" value="Pre-protein crosslinking domain of SecA"/>
    <property type="match status" value="1"/>
</dbReference>
<organism evidence="12 13">
    <name type="scientific">Geodia barretti</name>
    <name type="common">Barrett's horny sponge</name>
    <dbReference type="NCBI Taxonomy" id="519541"/>
    <lineage>
        <taxon>Eukaryota</taxon>
        <taxon>Metazoa</taxon>
        <taxon>Porifera</taxon>
        <taxon>Demospongiae</taxon>
        <taxon>Heteroscleromorpha</taxon>
        <taxon>Tetractinellida</taxon>
        <taxon>Astrophorina</taxon>
        <taxon>Geodiidae</taxon>
        <taxon>Geodia</taxon>
    </lineage>
</organism>
<protein>
    <submittedName>
        <fullName evidence="12">Protein translocase subunit SecA</fullName>
    </submittedName>
</protein>
<dbReference type="Pfam" id="PF07517">
    <property type="entry name" value="SecA_DEAD"/>
    <property type="match status" value="1"/>
</dbReference>
<dbReference type="SMART" id="SM00957">
    <property type="entry name" value="SecA_DEAD"/>
    <property type="match status" value="1"/>
</dbReference>
<dbReference type="CDD" id="cd17928">
    <property type="entry name" value="DEXDc_SecA"/>
    <property type="match status" value="1"/>
</dbReference>
<dbReference type="InterPro" id="IPR011115">
    <property type="entry name" value="SecA_DEAD"/>
</dbReference>
<accession>A0AA35XAQ5</accession>
<evidence type="ECO:0000313" key="13">
    <source>
        <dbReference type="Proteomes" id="UP001174909"/>
    </source>
</evidence>